<evidence type="ECO:0000313" key="4">
    <source>
        <dbReference type="Proteomes" id="UP000239899"/>
    </source>
</evidence>
<dbReference type="OrthoDB" id="10612852at2759"/>
<feature type="transmembrane region" description="Helical" evidence="2">
    <location>
        <begin position="221"/>
        <end position="239"/>
    </location>
</feature>
<keyword evidence="2" id="KW-0812">Transmembrane</keyword>
<feature type="transmembrane region" description="Helical" evidence="2">
    <location>
        <begin position="126"/>
        <end position="145"/>
    </location>
</feature>
<protein>
    <submittedName>
        <fullName evidence="3">DNA processing</fullName>
    </submittedName>
</protein>
<gene>
    <name evidence="3" type="ORF">C2E21_2326</name>
</gene>
<reference evidence="3 4" key="1">
    <citation type="journal article" date="2018" name="Plant J.">
        <title>Genome sequences of Chlorella sorokiniana UTEX 1602 and Micractinium conductrix SAG 241.80: implications to maltose excretion by a green alga.</title>
        <authorList>
            <person name="Arriola M.B."/>
            <person name="Velmurugan N."/>
            <person name="Zhang Y."/>
            <person name="Plunkett M.H."/>
            <person name="Hondzo H."/>
            <person name="Barney B.M."/>
        </authorList>
    </citation>
    <scope>NUCLEOTIDE SEQUENCE [LARGE SCALE GENOMIC DNA]</scope>
    <source>
        <strain evidence="4">UTEX 1602</strain>
    </source>
</reference>
<keyword evidence="4" id="KW-1185">Reference proteome</keyword>
<evidence type="ECO:0000256" key="1">
    <source>
        <dbReference type="SAM" id="MobiDB-lite"/>
    </source>
</evidence>
<proteinExistence type="predicted"/>
<name>A0A2P6TZ68_CHLSO</name>
<comment type="caution">
    <text evidence="3">The sequence shown here is derived from an EMBL/GenBank/DDBJ whole genome shotgun (WGS) entry which is preliminary data.</text>
</comment>
<feature type="region of interest" description="Disordered" evidence="1">
    <location>
        <begin position="155"/>
        <end position="177"/>
    </location>
</feature>
<feature type="compositionally biased region" description="Low complexity" evidence="1">
    <location>
        <begin position="167"/>
        <end position="177"/>
    </location>
</feature>
<organism evidence="3 4">
    <name type="scientific">Chlorella sorokiniana</name>
    <name type="common">Freshwater green alga</name>
    <dbReference type="NCBI Taxonomy" id="3076"/>
    <lineage>
        <taxon>Eukaryota</taxon>
        <taxon>Viridiplantae</taxon>
        <taxon>Chlorophyta</taxon>
        <taxon>core chlorophytes</taxon>
        <taxon>Trebouxiophyceae</taxon>
        <taxon>Chlorellales</taxon>
        <taxon>Chlorellaceae</taxon>
        <taxon>Chlorella clade</taxon>
        <taxon>Chlorella</taxon>
    </lineage>
</organism>
<accession>A0A2P6TZ68</accession>
<feature type="region of interest" description="Disordered" evidence="1">
    <location>
        <begin position="1"/>
        <end position="27"/>
    </location>
</feature>
<dbReference type="AlphaFoldDB" id="A0A2P6TZ68"/>
<sequence length="246" mass="26423">MRMSAAEACRARRLGQGSSCRPAPASWTPVRRVTRRARKPVSVAAALPPPPLPAAASSLAVSSLASLPASAPLASVVPTFPRIGGQAVRDWIGQTVENLPGFNGDDLTRLLFPDLVGLVVQDAPTFLIGLILAIAFIYWEGGILLRQLRARRQARQRQRQQGGSGEADGPAAAASGSAAAAADGLQADLGEHHDDHEHHERRRREEWTPLDRARHERRRGLGYLALTTAGLIWLCGVVNNPTPFQP</sequence>
<keyword evidence="2" id="KW-1133">Transmembrane helix</keyword>
<keyword evidence="2" id="KW-0472">Membrane</keyword>
<dbReference type="EMBL" id="LHPG02000004">
    <property type="protein sequence ID" value="PRW59330.1"/>
    <property type="molecule type" value="Genomic_DNA"/>
</dbReference>
<evidence type="ECO:0000313" key="3">
    <source>
        <dbReference type="EMBL" id="PRW59330.1"/>
    </source>
</evidence>
<evidence type="ECO:0000256" key="2">
    <source>
        <dbReference type="SAM" id="Phobius"/>
    </source>
</evidence>
<dbReference type="Proteomes" id="UP000239899">
    <property type="component" value="Unassembled WGS sequence"/>
</dbReference>